<comment type="caution">
    <text evidence="2">The sequence shown here is derived from an EMBL/GenBank/DDBJ whole genome shotgun (WGS) entry which is preliminary data.</text>
</comment>
<accession>A0ABR2BWK2</accession>
<evidence type="ECO:0000256" key="1">
    <source>
        <dbReference type="SAM" id="MobiDB-lite"/>
    </source>
</evidence>
<dbReference type="Proteomes" id="UP001472677">
    <property type="component" value="Unassembled WGS sequence"/>
</dbReference>
<feature type="compositionally biased region" description="Acidic residues" evidence="1">
    <location>
        <begin position="11"/>
        <end position="20"/>
    </location>
</feature>
<gene>
    <name evidence="2" type="ORF">V6N12_038022</name>
</gene>
<name>A0ABR2BWK2_9ROSI</name>
<evidence type="ECO:0000313" key="3">
    <source>
        <dbReference type="Proteomes" id="UP001472677"/>
    </source>
</evidence>
<protein>
    <submittedName>
        <fullName evidence="2">Uncharacterized protein</fullName>
    </submittedName>
</protein>
<keyword evidence="3" id="KW-1185">Reference proteome</keyword>
<feature type="region of interest" description="Disordered" evidence="1">
    <location>
        <begin position="1"/>
        <end position="20"/>
    </location>
</feature>
<sequence length="230" mass="25226">MENRSSGGVNEYEDADTLELEEDGSINAAIKEHALVGKYGPWLRATSTWIKHNNGKNVTPSPQKNKPLLVDYQSREGEGQEKDIKSKETVPERCNSTRVEEATALATGKGLLIYPMVNTNAVVLSTDFLGETKDPGLSGIMDDHIEKGDKTNQITKAAMVMTGSVVNWNTSCTVPDQIYDKSIRGKSKITEEGFNEETDITIEDFMADSLKDMACVAGLLALAWVWSFSS</sequence>
<dbReference type="EMBL" id="JBBPBM010000078">
    <property type="protein sequence ID" value="KAK8511418.1"/>
    <property type="molecule type" value="Genomic_DNA"/>
</dbReference>
<organism evidence="2 3">
    <name type="scientific">Hibiscus sabdariffa</name>
    <name type="common">roselle</name>
    <dbReference type="NCBI Taxonomy" id="183260"/>
    <lineage>
        <taxon>Eukaryota</taxon>
        <taxon>Viridiplantae</taxon>
        <taxon>Streptophyta</taxon>
        <taxon>Embryophyta</taxon>
        <taxon>Tracheophyta</taxon>
        <taxon>Spermatophyta</taxon>
        <taxon>Magnoliopsida</taxon>
        <taxon>eudicotyledons</taxon>
        <taxon>Gunneridae</taxon>
        <taxon>Pentapetalae</taxon>
        <taxon>rosids</taxon>
        <taxon>malvids</taxon>
        <taxon>Malvales</taxon>
        <taxon>Malvaceae</taxon>
        <taxon>Malvoideae</taxon>
        <taxon>Hibiscus</taxon>
    </lineage>
</organism>
<evidence type="ECO:0000313" key="2">
    <source>
        <dbReference type="EMBL" id="KAK8511418.1"/>
    </source>
</evidence>
<proteinExistence type="predicted"/>
<reference evidence="2 3" key="1">
    <citation type="journal article" date="2024" name="G3 (Bethesda)">
        <title>Genome assembly of Hibiscus sabdariffa L. provides insights into metabolisms of medicinal natural products.</title>
        <authorList>
            <person name="Kim T."/>
        </authorList>
    </citation>
    <scope>NUCLEOTIDE SEQUENCE [LARGE SCALE GENOMIC DNA]</scope>
    <source>
        <strain evidence="2">TK-2024</strain>
        <tissue evidence="2">Old leaves</tissue>
    </source>
</reference>